<keyword evidence="5" id="KW-0472">Membrane</keyword>
<evidence type="ECO:0000256" key="5">
    <source>
        <dbReference type="ARBA" id="ARBA00023136"/>
    </source>
</evidence>
<feature type="domain" description="ABC3 transporter permease C-terminal" evidence="6">
    <location>
        <begin position="291"/>
        <end position="408"/>
    </location>
</feature>
<dbReference type="GO" id="GO:0022857">
    <property type="term" value="F:transmembrane transporter activity"/>
    <property type="evidence" value="ECO:0007669"/>
    <property type="project" value="TreeGrafter"/>
</dbReference>
<dbReference type="InterPro" id="IPR025857">
    <property type="entry name" value="MacB_PCD"/>
</dbReference>
<dbReference type="GO" id="GO:0005886">
    <property type="term" value="C:plasma membrane"/>
    <property type="evidence" value="ECO:0007669"/>
    <property type="project" value="UniProtKB-SubCell"/>
</dbReference>
<comment type="caution">
    <text evidence="8">The sequence shown here is derived from an EMBL/GenBank/DDBJ whole genome shotgun (WGS) entry which is preliminary data.</text>
</comment>
<organism evidence="8 9">
    <name type="scientific">Chitinophaga solisilvae</name>
    <dbReference type="NCBI Taxonomy" id="1233460"/>
    <lineage>
        <taxon>Bacteria</taxon>
        <taxon>Pseudomonadati</taxon>
        <taxon>Bacteroidota</taxon>
        <taxon>Chitinophagia</taxon>
        <taxon>Chitinophagales</taxon>
        <taxon>Chitinophagaceae</taxon>
        <taxon>Chitinophaga</taxon>
    </lineage>
</organism>
<evidence type="ECO:0000313" key="9">
    <source>
        <dbReference type="Proteomes" id="UP000281028"/>
    </source>
</evidence>
<protein>
    <submittedName>
        <fullName evidence="8">FtsX-like permease family protein</fullName>
    </submittedName>
</protein>
<dbReference type="PANTHER" id="PTHR30572">
    <property type="entry name" value="MEMBRANE COMPONENT OF TRANSPORTER-RELATED"/>
    <property type="match status" value="1"/>
</dbReference>
<evidence type="ECO:0000256" key="1">
    <source>
        <dbReference type="ARBA" id="ARBA00004651"/>
    </source>
</evidence>
<dbReference type="PANTHER" id="PTHR30572:SF18">
    <property type="entry name" value="ABC-TYPE MACROLIDE FAMILY EXPORT SYSTEM PERMEASE COMPONENT 2"/>
    <property type="match status" value="1"/>
</dbReference>
<evidence type="ECO:0000259" key="6">
    <source>
        <dbReference type="Pfam" id="PF02687"/>
    </source>
</evidence>
<keyword evidence="9" id="KW-1185">Reference proteome</keyword>
<evidence type="ECO:0000256" key="4">
    <source>
        <dbReference type="ARBA" id="ARBA00022989"/>
    </source>
</evidence>
<reference evidence="8" key="1">
    <citation type="submission" date="2020-05" db="EMBL/GenBank/DDBJ databases">
        <title>Chitinophaga laudate sp. nov., isolated from a tropical peat swamp.</title>
        <authorList>
            <person name="Goh C.B.S."/>
            <person name="Lee M.S."/>
            <person name="Parimannan S."/>
            <person name="Pasbakhsh P."/>
            <person name="Yule C.M."/>
            <person name="Rajandas H."/>
            <person name="Loke S."/>
            <person name="Croft L."/>
            <person name="Tan J.B.L."/>
        </authorList>
    </citation>
    <scope>NUCLEOTIDE SEQUENCE</scope>
    <source>
        <strain evidence="8">Mgbs1</strain>
    </source>
</reference>
<keyword evidence="3" id="KW-0812">Transmembrane</keyword>
<accession>A0A3S1B3W9</accession>
<dbReference type="OrthoDB" id="1451596at2"/>
<proteinExistence type="predicted"/>
<evidence type="ECO:0000313" key="8">
    <source>
        <dbReference type="EMBL" id="NSL90714.1"/>
    </source>
</evidence>
<dbReference type="InterPro" id="IPR050250">
    <property type="entry name" value="Macrolide_Exporter_MacB"/>
</dbReference>
<dbReference type="AlphaFoldDB" id="A0A3S1B3W9"/>
<feature type="domain" description="MacB-like periplasmic core" evidence="7">
    <location>
        <begin position="20"/>
        <end position="245"/>
    </location>
</feature>
<keyword evidence="4" id="KW-1133">Transmembrane helix</keyword>
<dbReference type="Pfam" id="PF12704">
    <property type="entry name" value="MacB_PCD"/>
    <property type="match status" value="1"/>
</dbReference>
<sequence length="799" mass="88815">MINSYIKAASRNLIRNSIYSTINITGLSVGIAVCLLIFLIIRFETGYDSFHTKKDRLYRITTVMAQPNGTDAHEPAVSFPLPGVVQQEIPQIEKMSPVVHLQDMQLLLPEPQSLVRKTFKQKTGVYAVAPAFFEMFDFPWLAGSPSVLKDRNAVVLTKETAIRFFGDWKMAIDRQIQLGLDMHARVAGIVDMPPNTEFGFKILMPYAATPFVQATNWGPLEQGYECYVLLPAGTNVAAVDRQLAALARKYLPETLKNFFVLQPLSDIHFSDTIANTGGHGITLDRIRAMWCIAIFILLIACVNFVNLSTAQIMKRSREAGVRKILGSSNVQLKMQFFVETFTLVAASCLLAVLLTSVCINPLSLMLDIPLPVAVVYQPATGYFLLGVLVAVTLAAGFYPALVISGVNPLNTLKQRWQTALPGGLSLRKLLVVFQFMVAQVLIIATILIIKQMSYFKTASMGFNKELIVNVPVPGDSAGLNRMDLLHDRLLSLKQVREVSFNAAPPANDGNWWTDFNFNNAKENTKFATIHKAIDTAYLPLYQIELAAGRNVTASNSIREFIINETVVKKLGFHSPEEVLNKPISMWNGEMKGTIVGVVKDFHPLSLKEEVPPVLLFNFKDACRNASIRLDAGNLPEGLRGIEKIWESVFPAHPFEYQFMDEVIAGFYRREAQLSFLYQLFAGIAIFLSCLGLYGLASWMAVQRTREVGIRKVLGATVSSIVMLFSREFVWLVSIAFLLAAPVAWYFLREWLQSFASSTTLSWWVFACGGVAALSIALITVSYHAVRAALANPVKSLQQQ</sequence>
<feature type="domain" description="ABC3 transporter permease C-terminal" evidence="6">
    <location>
        <begin position="679"/>
        <end position="787"/>
    </location>
</feature>
<dbReference type="Proteomes" id="UP000281028">
    <property type="component" value="Unassembled WGS sequence"/>
</dbReference>
<evidence type="ECO:0000259" key="7">
    <source>
        <dbReference type="Pfam" id="PF12704"/>
    </source>
</evidence>
<evidence type="ECO:0000256" key="2">
    <source>
        <dbReference type="ARBA" id="ARBA00022475"/>
    </source>
</evidence>
<comment type="subcellular location">
    <subcellularLocation>
        <location evidence="1">Cell membrane</location>
        <topology evidence="1">Multi-pass membrane protein</topology>
    </subcellularLocation>
</comment>
<dbReference type="Pfam" id="PF02687">
    <property type="entry name" value="FtsX"/>
    <property type="match status" value="2"/>
</dbReference>
<dbReference type="InterPro" id="IPR003838">
    <property type="entry name" value="ABC3_permease_C"/>
</dbReference>
<gene>
    <name evidence="8" type="ORF">ECE50_028080</name>
</gene>
<name>A0A3S1B3W9_9BACT</name>
<evidence type="ECO:0000256" key="3">
    <source>
        <dbReference type="ARBA" id="ARBA00022692"/>
    </source>
</evidence>
<dbReference type="EMBL" id="RIAR02000001">
    <property type="protein sequence ID" value="NSL90714.1"/>
    <property type="molecule type" value="Genomic_DNA"/>
</dbReference>
<keyword evidence="2" id="KW-1003">Cell membrane</keyword>